<dbReference type="InterPro" id="IPR036129">
    <property type="entry name" value="Glycerate_kinase_sf"/>
</dbReference>
<dbReference type="InterPro" id="IPR018197">
    <property type="entry name" value="Glycerate_kinase_RE-like"/>
</dbReference>
<evidence type="ECO:0000313" key="5">
    <source>
        <dbReference type="Proteomes" id="UP000023152"/>
    </source>
</evidence>
<evidence type="ECO:0000256" key="3">
    <source>
        <dbReference type="ARBA" id="ARBA00022777"/>
    </source>
</evidence>
<dbReference type="InterPro" id="IPR018193">
    <property type="entry name" value="Glyc_kinase_flavodox-like_fold"/>
</dbReference>
<proteinExistence type="inferred from homology"/>
<accession>X6MTJ0</accession>
<dbReference type="GO" id="GO:0031388">
    <property type="term" value="P:organic acid phosphorylation"/>
    <property type="evidence" value="ECO:0007669"/>
    <property type="project" value="InterPro"/>
</dbReference>
<comment type="caution">
    <text evidence="4">The sequence shown here is derived from an EMBL/GenBank/DDBJ whole genome shotgun (WGS) entry which is preliminary data.</text>
</comment>
<dbReference type="InterPro" id="IPR004381">
    <property type="entry name" value="Glycerate_kinase"/>
</dbReference>
<evidence type="ECO:0000256" key="2">
    <source>
        <dbReference type="ARBA" id="ARBA00022679"/>
    </source>
</evidence>
<dbReference type="Proteomes" id="UP000023152">
    <property type="component" value="Unassembled WGS sequence"/>
</dbReference>
<dbReference type="OrthoDB" id="10262596at2759"/>
<dbReference type="EMBL" id="ASPP01017556">
    <property type="protein sequence ID" value="ETO16961.1"/>
    <property type="molecule type" value="Genomic_DNA"/>
</dbReference>
<dbReference type="Pfam" id="PF02595">
    <property type="entry name" value="Gly_kinase"/>
    <property type="match status" value="1"/>
</dbReference>
<dbReference type="PANTHER" id="PTHR21599">
    <property type="entry name" value="GLYCERATE KINASE"/>
    <property type="match status" value="1"/>
</dbReference>
<dbReference type="PANTHER" id="PTHR21599:SF0">
    <property type="entry name" value="GLYCERATE KINASE"/>
    <property type="match status" value="1"/>
</dbReference>
<dbReference type="Gene3D" id="3.90.1510.10">
    <property type="entry name" value="Glycerate kinase, domain 2"/>
    <property type="match status" value="1"/>
</dbReference>
<evidence type="ECO:0000313" key="4">
    <source>
        <dbReference type="EMBL" id="ETO16961.1"/>
    </source>
</evidence>
<dbReference type="GO" id="GO:0008887">
    <property type="term" value="F:glycerate kinase activity"/>
    <property type="evidence" value="ECO:0007669"/>
    <property type="project" value="InterPro"/>
</dbReference>
<dbReference type="OMA" id="MRVLVCP"/>
<sequence>MALKIVVAPNAFKECLSAAKAANAMLRGVQKAFTKYKIEAHAIPLGDGEIFVAPFGLGDGTAEVLITTNHGKFVPVTVQDPIGRDISCKYGIFQSRSDNVETAVIEMAECSGLWRLNEKEKNPMKTSTYGTGQMILHCVEHQKSVKRVILCIGGSATNDGGFGMANALGIQFLHSPFEKESNTTNGKLLSIFNGFPCPEQFLQKNVSSIDISSFQKLQQKLHDIEFIVACDVKNPLIGSYGASYVYGPQKLSTLLVPEKSDRDKVLERLDSALTSMNHMWKLQLSKDVSEIPGAGAAGGLGGGCMVYLNAQMRSGFDLVSEHTGLEESLKNADLVLTGEGRMDSSTDSGKVPHGVAELAKKHGVDVVFAVTGNCKKYSTYSSSTDEKHDPNMVAFAIADGPMDLQESLERSSELIENETFRICKVFEAGFSSKLKKDFIAQQNNKIMSQ</sequence>
<reference evidence="4 5" key="1">
    <citation type="journal article" date="2013" name="Curr. Biol.">
        <title>The Genome of the Foraminiferan Reticulomyxa filosa.</title>
        <authorList>
            <person name="Glockner G."/>
            <person name="Hulsmann N."/>
            <person name="Schleicher M."/>
            <person name="Noegel A.A."/>
            <person name="Eichinger L."/>
            <person name="Gallinger C."/>
            <person name="Pawlowski J."/>
            <person name="Sierra R."/>
            <person name="Euteneuer U."/>
            <person name="Pillet L."/>
            <person name="Moustafa A."/>
            <person name="Platzer M."/>
            <person name="Groth M."/>
            <person name="Szafranski K."/>
            <person name="Schliwa M."/>
        </authorList>
    </citation>
    <scope>NUCLEOTIDE SEQUENCE [LARGE SCALE GENOMIC DNA]</scope>
</reference>
<protein>
    <submittedName>
        <fullName evidence="4">Glycerate 2-kinase</fullName>
    </submittedName>
</protein>
<evidence type="ECO:0000256" key="1">
    <source>
        <dbReference type="ARBA" id="ARBA00006284"/>
    </source>
</evidence>
<dbReference type="SUPFAM" id="SSF110738">
    <property type="entry name" value="Glycerate kinase I"/>
    <property type="match status" value="1"/>
</dbReference>
<organism evidence="4 5">
    <name type="scientific">Reticulomyxa filosa</name>
    <dbReference type="NCBI Taxonomy" id="46433"/>
    <lineage>
        <taxon>Eukaryota</taxon>
        <taxon>Sar</taxon>
        <taxon>Rhizaria</taxon>
        <taxon>Retaria</taxon>
        <taxon>Foraminifera</taxon>
        <taxon>Monothalamids</taxon>
        <taxon>Reticulomyxidae</taxon>
        <taxon>Reticulomyxa</taxon>
    </lineage>
</organism>
<name>X6MTJ0_RETFI</name>
<keyword evidence="2" id="KW-0808">Transferase</keyword>
<gene>
    <name evidence="4" type="ORF">RFI_20377</name>
</gene>
<keyword evidence="3 4" id="KW-0418">Kinase</keyword>
<dbReference type="NCBIfam" id="TIGR00045">
    <property type="entry name" value="glycerate kinase"/>
    <property type="match status" value="1"/>
</dbReference>
<keyword evidence="5" id="KW-1185">Reference proteome</keyword>
<dbReference type="AlphaFoldDB" id="X6MTJ0"/>
<comment type="similarity">
    <text evidence="1">Belongs to the glycerate kinase type-1 family.</text>
</comment>
<dbReference type="Gene3D" id="3.40.50.10350">
    <property type="entry name" value="Glycerate kinase, domain 1"/>
    <property type="match status" value="1"/>
</dbReference>